<dbReference type="InterPro" id="IPR011032">
    <property type="entry name" value="GroES-like_sf"/>
</dbReference>
<dbReference type="GO" id="GO:0016491">
    <property type="term" value="F:oxidoreductase activity"/>
    <property type="evidence" value="ECO:0007669"/>
    <property type="project" value="InterPro"/>
</dbReference>
<sequence length="310" mass="32882">MPSMKAAVIHKAEAPRSSNSSNAQSPPQNRARSLSASKPSGHSPNVLFPRILGIEASGLVESCPGNEFPKGVIVATAMGGLGREFDGGYAEFTCVPVKNIQVIKTELPWETMGAIPEMLQTAWGSLFKALKVQQGDRLLVRGGTTSVGLAATAIAKNHGAYVASTTRQKDREAMLKAGGADEVIVDDGNIAKKVTQKFDKVLELVGTTTLEDSLLCVNEGGSVCMTGMVGNKWSLDSFNPMGSIPTAVNLTTYAGGPEDFIATPLEELAQQIKEGKMKVQIGKVFRLDDIVEAHRTMEENKAGGKIVVLP</sequence>
<dbReference type="InterPro" id="IPR036291">
    <property type="entry name" value="NAD(P)-bd_dom_sf"/>
</dbReference>
<proteinExistence type="predicted"/>
<dbReference type="SUPFAM" id="SSF50129">
    <property type="entry name" value="GroES-like"/>
    <property type="match status" value="1"/>
</dbReference>
<evidence type="ECO:0000256" key="2">
    <source>
        <dbReference type="SAM" id="MobiDB-lite"/>
    </source>
</evidence>
<dbReference type="PANTHER" id="PTHR44154:SF1">
    <property type="entry name" value="QUINONE OXIDOREDUCTASE"/>
    <property type="match status" value="1"/>
</dbReference>
<keyword evidence="5" id="KW-1185">Reference proteome</keyword>
<keyword evidence="1" id="KW-0521">NADP</keyword>
<feature type="compositionally biased region" description="Low complexity" evidence="2">
    <location>
        <begin position="15"/>
        <end position="30"/>
    </location>
</feature>
<dbReference type="Gene3D" id="3.90.180.10">
    <property type="entry name" value="Medium-chain alcohol dehydrogenases, catalytic domain"/>
    <property type="match status" value="1"/>
</dbReference>
<reference evidence="4 5" key="1">
    <citation type="submission" date="2018-05" db="EMBL/GenBank/DDBJ databases">
        <title>Genome sequencing and assembly of the regulated plant pathogen Lachnellula willkommii and related sister species for the development of diagnostic species identification markers.</title>
        <authorList>
            <person name="Giroux E."/>
            <person name="Bilodeau G."/>
        </authorList>
    </citation>
    <scope>NUCLEOTIDE SEQUENCE [LARGE SCALE GENOMIC DNA]</scope>
    <source>
        <strain evidence="4 5">CBS 172.35</strain>
    </source>
</reference>
<organism evidence="4 5">
    <name type="scientific">Lachnellula willkommii</name>
    <dbReference type="NCBI Taxonomy" id="215461"/>
    <lineage>
        <taxon>Eukaryota</taxon>
        <taxon>Fungi</taxon>
        <taxon>Dikarya</taxon>
        <taxon>Ascomycota</taxon>
        <taxon>Pezizomycotina</taxon>
        <taxon>Leotiomycetes</taxon>
        <taxon>Helotiales</taxon>
        <taxon>Lachnaceae</taxon>
        <taxon>Lachnellula</taxon>
    </lineage>
</organism>
<name>A0A559MLK2_9HELO</name>
<feature type="region of interest" description="Disordered" evidence="2">
    <location>
        <begin position="1"/>
        <end position="42"/>
    </location>
</feature>
<gene>
    <name evidence="4" type="primary">CRYZ_1</name>
    <name evidence="4" type="ORF">LAWI1_G000858</name>
</gene>
<dbReference type="InterPro" id="IPR020843">
    <property type="entry name" value="ER"/>
</dbReference>
<evidence type="ECO:0000256" key="1">
    <source>
        <dbReference type="ARBA" id="ARBA00022857"/>
    </source>
</evidence>
<dbReference type="Gene3D" id="3.40.50.720">
    <property type="entry name" value="NAD(P)-binding Rossmann-like Domain"/>
    <property type="match status" value="1"/>
</dbReference>
<feature type="domain" description="Enoyl reductase (ER)" evidence="3">
    <location>
        <begin position="25"/>
        <end position="308"/>
    </location>
</feature>
<dbReference type="SUPFAM" id="SSF51735">
    <property type="entry name" value="NAD(P)-binding Rossmann-fold domains"/>
    <property type="match status" value="1"/>
</dbReference>
<feature type="compositionally biased region" description="Polar residues" evidence="2">
    <location>
        <begin position="31"/>
        <end position="42"/>
    </location>
</feature>
<comment type="caution">
    <text evidence="4">The sequence shown here is derived from an EMBL/GenBank/DDBJ whole genome shotgun (WGS) entry which is preliminary data.</text>
</comment>
<evidence type="ECO:0000313" key="4">
    <source>
        <dbReference type="EMBL" id="TVY93836.1"/>
    </source>
</evidence>
<dbReference type="EMBL" id="QGML01000073">
    <property type="protein sequence ID" value="TVY93836.1"/>
    <property type="molecule type" value="Genomic_DNA"/>
</dbReference>
<dbReference type="SMART" id="SM00829">
    <property type="entry name" value="PKS_ER"/>
    <property type="match status" value="1"/>
</dbReference>
<dbReference type="Pfam" id="PF13602">
    <property type="entry name" value="ADH_zinc_N_2"/>
    <property type="match status" value="1"/>
</dbReference>
<accession>A0A559MLK2</accession>
<evidence type="ECO:0000313" key="5">
    <source>
        <dbReference type="Proteomes" id="UP000315522"/>
    </source>
</evidence>
<dbReference type="InterPro" id="IPR051603">
    <property type="entry name" value="Zinc-ADH_QOR/CCCR"/>
</dbReference>
<protein>
    <submittedName>
        <fullName evidence="4">Quinone oxidoreductase</fullName>
    </submittedName>
</protein>
<dbReference type="Proteomes" id="UP000315522">
    <property type="component" value="Unassembled WGS sequence"/>
</dbReference>
<dbReference type="PANTHER" id="PTHR44154">
    <property type="entry name" value="QUINONE OXIDOREDUCTASE"/>
    <property type="match status" value="1"/>
</dbReference>
<dbReference type="AlphaFoldDB" id="A0A559MLK2"/>
<evidence type="ECO:0000259" key="3">
    <source>
        <dbReference type="SMART" id="SM00829"/>
    </source>
</evidence>